<name>A0AAD2DQ52_9LAMI</name>
<reference evidence="3" key="1">
    <citation type="submission" date="2023-05" db="EMBL/GenBank/DDBJ databases">
        <authorList>
            <person name="Huff M."/>
        </authorList>
    </citation>
    <scope>NUCLEOTIDE SEQUENCE</scope>
</reference>
<dbReference type="InterPro" id="IPR011990">
    <property type="entry name" value="TPR-like_helical_dom_sf"/>
</dbReference>
<accession>A0AAD2DQ52</accession>
<feature type="repeat" description="PPR" evidence="2">
    <location>
        <begin position="5"/>
        <end position="39"/>
    </location>
</feature>
<protein>
    <recommendedName>
        <fullName evidence="5">Pentatricopeptide repeat-containing protein</fullName>
    </recommendedName>
</protein>
<feature type="repeat" description="PPR" evidence="2">
    <location>
        <begin position="111"/>
        <end position="145"/>
    </location>
</feature>
<dbReference type="NCBIfam" id="TIGR00756">
    <property type="entry name" value="PPR"/>
    <property type="match status" value="4"/>
</dbReference>
<dbReference type="Gene3D" id="3.80.10.10">
    <property type="entry name" value="Ribonuclease Inhibitor"/>
    <property type="match status" value="1"/>
</dbReference>
<dbReference type="SUPFAM" id="SSF52058">
    <property type="entry name" value="L domain-like"/>
    <property type="match status" value="1"/>
</dbReference>
<feature type="repeat" description="PPR" evidence="2">
    <location>
        <begin position="529"/>
        <end position="563"/>
    </location>
</feature>
<dbReference type="InterPro" id="IPR001611">
    <property type="entry name" value="Leu-rich_rpt"/>
</dbReference>
<gene>
    <name evidence="3" type="ORF">FPE_LOCUS9529</name>
</gene>
<dbReference type="PROSITE" id="PS51375">
    <property type="entry name" value="PPR"/>
    <property type="match status" value="4"/>
</dbReference>
<evidence type="ECO:0008006" key="5">
    <source>
        <dbReference type="Google" id="ProtNLM"/>
    </source>
</evidence>
<evidence type="ECO:0000313" key="4">
    <source>
        <dbReference type="Proteomes" id="UP000834106"/>
    </source>
</evidence>
<dbReference type="FunFam" id="1.25.40.10:FF:000475">
    <property type="entry name" value="Pentatricopeptide repeat-containing protein At5g40410, mitochondrial"/>
    <property type="match status" value="1"/>
</dbReference>
<dbReference type="InterPro" id="IPR032675">
    <property type="entry name" value="LRR_dom_sf"/>
</dbReference>
<dbReference type="FunFam" id="1.25.40.10:FF:000381">
    <property type="entry name" value="Pentatricopeptide repeat-containing protein"/>
    <property type="match status" value="1"/>
</dbReference>
<keyword evidence="1" id="KW-0677">Repeat</keyword>
<dbReference type="Pfam" id="PF01535">
    <property type="entry name" value="PPR"/>
    <property type="match status" value="8"/>
</dbReference>
<dbReference type="PANTHER" id="PTHR47926">
    <property type="entry name" value="PENTATRICOPEPTIDE REPEAT-CONTAINING PROTEIN"/>
    <property type="match status" value="1"/>
</dbReference>
<keyword evidence="4" id="KW-1185">Reference proteome</keyword>
<dbReference type="EMBL" id="OU503040">
    <property type="protein sequence ID" value="CAI9762099.1"/>
    <property type="molecule type" value="Genomic_DNA"/>
</dbReference>
<evidence type="ECO:0000313" key="3">
    <source>
        <dbReference type="EMBL" id="CAI9762099.1"/>
    </source>
</evidence>
<dbReference type="GO" id="GO:0003723">
    <property type="term" value="F:RNA binding"/>
    <property type="evidence" value="ECO:0007669"/>
    <property type="project" value="InterPro"/>
</dbReference>
<evidence type="ECO:0000256" key="1">
    <source>
        <dbReference type="ARBA" id="ARBA00022737"/>
    </source>
</evidence>
<proteinExistence type="predicted"/>
<dbReference type="Pfam" id="PF00560">
    <property type="entry name" value="LRR_1"/>
    <property type="match status" value="1"/>
</dbReference>
<dbReference type="InterPro" id="IPR002885">
    <property type="entry name" value="PPR_rpt"/>
</dbReference>
<evidence type="ECO:0000256" key="2">
    <source>
        <dbReference type="PROSITE-ProRule" id="PRU00708"/>
    </source>
</evidence>
<dbReference type="AlphaFoldDB" id="A0AAD2DQ52"/>
<dbReference type="FunFam" id="1.25.40.10:FF:001224">
    <property type="entry name" value="Pentatricopeptide repeat-containing protein chloroplastic"/>
    <property type="match status" value="1"/>
</dbReference>
<dbReference type="GO" id="GO:0009451">
    <property type="term" value="P:RNA modification"/>
    <property type="evidence" value="ECO:0007669"/>
    <property type="project" value="InterPro"/>
</dbReference>
<dbReference type="InterPro" id="IPR046960">
    <property type="entry name" value="PPR_At4g14850-like_plant"/>
</dbReference>
<dbReference type="Gene3D" id="1.25.40.10">
    <property type="entry name" value="Tetratricopeptide repeat domain"/>
    <property type="match status" value="6"/>
</dbReference>
<dbReference type="FunFam" id="1.25.40.10:FF:000425">
    <property type="entry name" value="Pentatricopeptide repeat-containing protein At3g26540"/>
    <property type="match status" value="1"/>
</dbReference>
<organism evidence="3 4">
    <name type="scientific">Fraxinus pennsylvanica</name>
    <dbReference type="NCBI Taxonomy" id="56036"/>
    <lineage>
        <taxon>Eukaryota</taxon>
        <taxon>Viridiplantae</taxon>
        <taxon>Streptophyta</taxon>
        <taxon>Embryophyta</taxon>
        <taxon>Tracheophyta</taxon>
        <taxon>Spermatophyta</taxon>
        <taxon>Magnoliopsida</taxon>
        <taxon>eudicotyledons</taxon>
        <taxon>Gunneridae</taxon>
        <taxon>Pentapetalae</taxon>
        <taxon>asterids</taxon>
        <taxon>lamiids</taxon>
        <taxon>Lamiales</taxon>
        <taxon>Oleaceae</taxon>
        <taxon>Oleeae</taxon>
        <taxon>Fraxinus</taxon>
    </lineage>
</organism>
<sequence>MPDKNLVTWACLISGYTQNEMPYDACAMFGRMVSSGFIPNHYAIGSALRACQSLGVDGLRYGMQIHGFISKTPHTFDVIVCNVLISMYGSCMGSAGANYASRVFDGIDNKNCISWNSIISVYSQRGDTCSAFVLFSSMQKEGLRFSFRPTEYTLGSLIAAAAASSCVDSGRSLLEQMLAKIVKSGFLGDLYVGSALVSGFAKFGSVDTANKIFQHMGARNAVSMNGLIVGLVKLKRGEEAVEVFMKMRNLVRTNSDSFVTLLSAFAEFSYLEDGKRKGKEVHVYLIRTGIIDSKITIGNSLINMYAKCGAIEDACSVFKLMSCKDSVSWSSMISGFDQNDRFEDALFSFRAMKKAGLIPSTFTLISALSSCGSLGSIWMGEQIHCEGIKLGLDLDVSVSNSLLSIYSDTRYVAECRKVFSYMPEYDQVSWNTIVGAFGDSESSIIDAVVYFKKMMQVGWILNSITFINILSAATSLSHFEFARQVHALVLKYHLMDDSAIQNALLSCYGKVGLMNDCESIFSRMSERRDEVSWNSMISGYIHNELLSKAMEIVWLMLHNGQRLDRFTFATVLIRKNLTGGIPSALTKLSSLVELWLDENSMPGSIPNFFGCPNLKKLHLEDNQLAGELPSSLADLPNLNELYVENNMLFGRVPPRLLDHDLILKHLLLLGSTGI</sequence>
<dbReference type="Proteomes" id="UP000834106">
    <property type="component" value="Chromosome 5"/>
</dbReference>
<feature type="repeat" description="PPR" evidence="2">
    <location>
        <begin position="325"/>
        <end position="359"/>
    </location>
</feature>